<keyword evidence="2" id="KW-1185">Reference proteome</keyword>
<accession>A0ACA9UD88</accession>
<evidence type="ECO:0000313" key="2">
    <source>
        <dbReference type="Proteomes" id="UP000836387"/>
    </source>
</evidence>
<reference evidence="1" key="2">
    <citation type="submission" date="2021-10" db="EMBL/GenBank/DDBJ databases">
        <authorList>
            <person name="Piombo E."/>
        </authorList>
    </citation>
    <scope>NUCLEOTIDE SEQUENCE</scope>
</reference>
<comment type="caution">
    <text evidence="1">The sequence shown here is derived from an EMBL/GenBank/DDBJ whole genome shotgun (WGS) entry which is preliminary data.</text>
</comment>
<name>A0ACA9UD88_BIOOC</name>
<dbReference type="Proteomes" id="UP000836387">
    <property type="component" value="Unassembled WGS sequence"/>
</dbReference>
<organism evidence="1 2">
    <name type="scientific">Clonostachys rosea f. rosea IK726</name>
    <dbReference type="NCBI Taxonomy" id="1349383"/>
    <lineage>
        <taxon>Eukaryota</taxon>
        <taxon>Fungi</taxon>
        <taxon>Dikarya</taxon>
        <taxon>Ascomycota</taxon>
        <taxon>Pezizomycotina</taxon>
        <taxon>Sordariomycetes</taxon>
        <taxon>Hypocreomycetidae</taxon>
        <taxon>Hypocreales</taxon>
        <taxon>Bionectriaceae</taxon>
        <taxon>Clonostachys</taxon>
    </lineage>
</organism>
<protein>
    <submittedName>
        <fullName evidence="1">Uncharacterized protein</fullName>
    </submittedName>
</protein>
<proteinExistence type="predicted"/>
<evidence type="ECO:0000313" key="1">
    <source>
        <dbReference type="EMBL" id="CAG9951328.1"/>
    </source>
</evidence>
<sequence>MAQRSDEESPLLSGREVHSRHWSITTSLLVVLLLGELMSHAETTLLFTTSALIASEFASLEAAVWLVTGYTLGVCAAQPLYGKLSDIFGRKAVLLCAYSLSASGCIICGSSPSIWMIIAGRAVGGLGGAGLMIISSIIITDSVPKSYVAQYRSYINIASTLGRGVGGPLGGYILDNAQWRWLFFSRVPVLCILAAMIALLFDGRMSDTDLAHDPVGQDKSFRTKLREIDYIGAVLLSSSITIANILINGDSRSSLGSALLSIGLVASLSTFVYFELSQAHNPIINLRILTRRNVAVSYIIVHLQVITQITLMLSVPIYFQVTRGESASASGMRLVPAIAANTAGALLAGRYIRKVRRFRSILLVAGPIGCLSYILALSRGDGSTAPWESVYVVPGGAATGMATSAAFISMTSCLEQEHVAVATGIFFLVSSMGSSLGVSVDNAITQSLFKKHLLARLQRQDKVEIIRQVTSDIRVIANMPDDIRGTIIKAFVDALRATFAFGFILSLVPSLVATMVEDAEI</sequence>
<reference evidence="1" key="1">
    <citation type="submission" date="2020-04" db="EMBL/GenBank/DDBJ databases">
        <authorList>
            <person name="Broberg M."/>
        </authorList>
    </citation>
    <scope>NUCLEOTIDE SEQUENCE</scope>
</reference>
<dbReference type="EMBL" id="CADEHS020000267">
    <property type="protein sequence ID" value="CAG9951328.1"/>
    <property type="molecule type" value="Genomic_DNA"/>
</dbReference>
<gene>
    <name evidence="1" type="ORF">CRV2_00018658</name>
</gene>